<proteinExistence type="predicted"/>
<accession>A0AAE7RWC8</accession>
<evidence type="ECO:0000313" key="2">
    <source>
        <dbReference type="Proteomes" id="UP000827388"/>
    </source>
</evidence>
<dbReference type="KEGG" id="vg:75692194"/>
<name>A0AAE7RWC8_9CAUD</name>
<dbReference type="EMBL" id="MZ130475">
    <property type="protein sequence ID" value="QWM89148.1"/>
    <property type="molecule type" value="Genomic_DNA"/>
</dbReference>
<gene>
    <name evidence="1" type="primary">gp_05848</name>
</gene>
<protein>
    <submittedName>
        <fullName evidence="1">Phage nucleotide-binding protein, hypothetical prophage function, DNA repair and recombination</fullName>
    </submittedName>
</protein>
<dbReference type="Proteomes" id="UP000827388">
    <property type="component" value="Segment"/>
</dbReference>
<dbReference type="InterPro" id="IPR027417">
    <property type="entry name" value="P-loop_NTPase"/>
</dbReference>
<organism evidence="1 2">
    <name type="scientific">uncultured phage cr30_1</name>
    <dbReference type="NCBI Taxonomy" id="2986411"/>
    <lineage>
        <taxon>Viruses</taxon>
        <taxon>Duplodnaviria</taxon>
        <taxon>Heunggongvirae</taxon>
        <taxon>Uroviricota</taxon>
        <taxon>Caudoviricetes</taxon>
        <taxon>Crassvirales</taxon>
        <taxon>Suoliviridae</taxon>
        <taxon>Boorivirinae</taxon>
        <taxon>Cohcovirus</taxon>
        <taxon>Cohcovirus splanchnicus</taxon>
    </lineage>
</organism>
<dbReference type="RefSeq" id="YP_010358720.1">
    <property type="nucleotide sequence ID" value="NC_062765.1"/>
</dbReference>
<reference evidence="1 2" key="1">
    <citation type="submission" date="2021-04" db="EMBL/GenBank/DDBJ databases">
        <authorList>
            <person name="Shkoporov A.N."/>
            <person name="Stockdale S.R."/>
            <person name="Guerin E."/>
            <person name="Ross R.P."/>
            <person name="Hill C."/>
        </authorList>
    </citation>
    <scope>NUCLEOTIDE SEQUENCE [LARGE SCALE GENOMIC DNA]</scope>
    <source>
        <strain evidence="2">cr30_1</strain>
    </source>
</reference>
<sequence length="247" mass="27868">MIVLPTEKIKAKVRNPRFLIFFGKPKSGKTTLAAHLENNLIIDLEGGSEFIDCLAVQARNINDLGEIANAIRQKNKECNGYFYKYITIDNATRLEEITLSYALTLYNQTPMGKSYKGDVRLLPQGGGWFYVRQAVRKVLDMFRELCENFILIGHTKDKLVNKDGEELSEMELDLAGKLSNIICGEADAIAYISRKKNQTIASFKGGENITIEARAPHLRGQNIVIAESDDEGKISVYWDKIYLPDQE</sequence>
<dbReference type="SUPFAM" id="SSF52540">
    <property type="entry name" value="P-loop containing nucleoside triphosphate hydrolases"/>
    <property type="match status" value="1"/>
</dbReference>
<dbReference type="GeneID" id="75692194"/>
<evidence type="ECO:0000313" key="1">
    <source>
        <dbReference type="EMBL" id="QWM89148.1"/>
    </source>
</evidence>
<keyword evidence="2" id="KW-1185">Reference proteome</keyword>
<dbReference type="Gene3D" id="3.40.50.300">
    <property type="entry name" value="P-loop containing nucleotide triphosphate hydrolases"/>
    <property type="match status" value="1"/>
</dbReference>
<dbReference type="Pfam" id="PF13479">
    <property type="entry name" value="AAA_24"/>
    <property type="match status" value="1"/>
</dbReference>